<protein>
    <recommendedName>
        <fullName evidence="10">Ribose-phosphate pyrophosphokinase</fullName>
        <shortName evidence="10">RPPK</shortName>
        <ecNumber evidence="10">2.7.6.1</ecNumber>
    </recommendedName>
    <alternativeName>
        <fullName evidence="10">5-phospho-D-ribosyl alpha-1-diphosphate synthase</fullName>
    </alternativeName>
    <alternativeName>
        <fullName evidence="10">Phosphoribosyl diphosphate synthase</fullName>
    </alternativeName>
    <alternativeName>
        <fullName evidence="10">Phosphoribosyl pyrophosphate synthase</fullName>
        <shortName evidence="10">P-Rib-PP synthase</shortName>
        <shortName evidence="10">PRPP synthase</shortName>
        <shortName evidence="10">PRPPase</shortName>
    </alternativeName>
</protein>
<dbReference type="GO" id="GO:0006015">
    <property type="term" value="P:5-phosphoribose 1-diphosphate biosynthetic process"/>
    <property type="evidence" value="ECO:0007669"/>
    <property type="project" value="UniProtKB-UniRule"/>
</dbReference>
<feature type="domain" description="Ribose-phosphate pyrophosphokinase N-terminal" evidence="12">
    <location>
        <begin position="1"/>
        <end position="107"/>
    </location>
</feature>
<keyword evidence="2 10" id="KW-0808">Transferase</keyword>
<dbReference type="NCBIfam" id="NF002095">
    <property type="entry name" value="PRK00934.1"/>
    <property type="match status" value="1"/>
</dbReference>
<comment type="function">
    <text evidence="10">Involved in the biosynthesis of the central metabolite phospho-alpha-D-ribosyl-1-pyrophosphate (PRPP) via the transfer of pyrophosphoryl group from ATP to 1-hydroxyl of ribose-5-phosphate (Rib-5-P).</text>
</comment>
<dbReference type="PANTHER" id="PTHR10210">
    <property type="entry name" value="RIBOSE-PHOSPHATE DIPHOSPHOKINASE FAMILY MEMBER"/>
    <property type="match status" value="1"/>
</dbReference>
<comment type="catalytic activity">
    <reaction evidence="9 10">
        <text>D-ribose 5-phosphate + ATP = 5-phospho-alpha-D-ribose 1-diphosphate + AMP + H(+)</text>
        <dbReference type="Rhea" id="RHEA:15609"/>
        <dbReference type="ChEBI" id="CHEBI:15378"/>
        <dbReference type="ChEBI" id="CHEBI:30616"/>
        <dbReference type="ChEBI" id="CHEBI:58017"/>
        <dbReference type="ChEBI" id="CHEBI:78346"/>
        <dbReference type="ChEBI" id="CHEBI:456215"/>
        <dbReference type="EC" id="2.7.6.1"/>
    </reaction>
</comment>
<comment type="subcellular location">
    <subcellularLocation>
        <location evidence="10">Cytoplasm</location>
    </subcellularLocation>
</comment>
<keyword evidence="8 10" id="KW-0460">Magnesium</keyword>
<dbReference type="CDD" id="cd06223">
    <property type="entry name" value="PRTases_typeI"/>
    <property type="match status" value="1"/>
</dbReference>
<evidence type="ECO:0000256" key="7">
    <source>
        <dbReference type="ARBA" id="ARBA00022840"/>
    </source>
</evidence>
<dbReference type="GO" id="GO:0002189">
    <property type="term" value="C:ribose phosphate diphosphokinase complex"/>
    <property type="evidence" value="ECO:0007669"/>
    <property type="project" value="TreeGrafter"/>
</dbReference>
<dbReference type="SMART" id="SM01400">
    <property type="entry name" value="Pribosyltran_N"/>
    <property type="match status" value="1"/>
</dbReference>
<dbReference type="Pfam" id="PF00156">
    <property type="entry name" value="Pribosyltran"/>
    <property type="match status" value="1"/>
</dbReference>
<dbReference type="GO" id="GO:0005737">
    <property type="term" value="C:cytoplasm"/>
    <property type="evidence" value="ECO:0007669"/>
    <property type="project" value="UniProtKB-SubCell"/>
</dbReference>
<keyword evidence="4 10" id="KW-0545">Nucleotide biosynthesis</keyword>
<evidence type="ECO:0000259" key="11">
    <source>
        <dbReference type="Pfam" id="PF00156"/>
    </source>
</evidence>
<reference evidence="13" key="1">
    <citation type="submission" date="2022-01" db="EMBL/GenBank/DDBJ databases">
        <title>Complete genome of Methanomicrobium antiquum DSM 21220.</title>
        <authorList>
            <person name="Chen S.-C."/>
            <person name="You Y.-T."/>
            <person name="Zhou Y.-Z."/>
            <person name="Lai M.-C."/>
        </authorList>
    </citation>
    <scope>NUCLEOTIDE SEQUENCE</scope>
    <source>
        <strain evidence="13">DSM 21220</strain>
    </source>
</reference>
<dbReference type="InterPro" id="IPR029099">
    <property type="entry name" value="Pribosyltran_N"/>
</dbReference>
<dbReference type="AlphaFoldDB" id="A0AAF0FMZ2"/>
<dbReference type="GO" id="GO:0006164">
    <property type="term" value="P:purine nucleotide biosynthetic process"/>
    <property type="evidence" value="ECO:0007669"/>
    <property type="project" value="TreeGrafter"/>
</dbReference>
<dbReference type="GO" id="GO:0004749">
    <property type="term" value="F:ribose phosphate diphosphokinase activity"/>
    <property type="evidence" value="ECO:0007669"/>
    <property type="project" value="UniProtKB-UniRule"/>
</dbReference>
<keyword evidence="1 10" id="KW-0963">Cytoplasm</keyword>
<comment type="pathway">
    <text evidence="10">Metabolic intermediate biosynthesis; 5-phospho-alpha-D-ribose 1-diphosphate biosynthesis; 5-phospho-alpha-D-ribose 1-diphosphate from D-ribose 5-phosphate (route I): step 1/1.</text>
</comment>
<feature type="binding site" evidence="10">
    <location>
        <position position="158"/>
    </location>
    <ligand>
        <name>Mg(2+)</name>
        <dbReference type="ChEBI" id="CHEBI:18420"/>
        <label>2</label>
    </ligand>
</feature>
<evidence type="ECO:0000256" key="3">
    <source>
        <dbReference type="ARBA" id="ARBA00022723"/>
    </source>
</evidence>
<keyword evidence="7 10" id="KW-0067">ATP-binding</keyword>
<dbReference type="RefSeq" id="WP_278099278.1">
    <property type="nucleotide sequence ID" value="NZ_CP091092.1"/>
</dbReference>
<keyword evidence="3 10" id="KW-0479">Metal-binding</keyword>
<dbReference type="InterPro" id="IPR005946">
    <property type="entry name" value="Rib-P_diPkinase"/>
</dbReference>
<evidence type="ECO:0000256" key="6">
    <source>
        <dbReference type="ARBA" id="ARBA00022777"/>
    </source>
</evidence>
<feature type="active site" evidence="10">
    <location>
        <position position="181"/>
    </location>
</feature>
<evidence type="ECO:0000256" key="1">
    <source>
        <dbReference type="ARBA" id="ARBA00022490"/>
    </source>
</evidence>
<dbReference type="GO" id="GO:0005524">
    <property type="term" value="F:ATP binding"/>
    <property type="evidence" value="ECO:0007669"/>
    <property type="project" value="UniProtKB-KW"/>
</dbReference>
<evidence type="ECO:0000256" key="8">
    <source>
        <dbReference type="ARBA" id="ARBA00022842"/>
    </source>
</evidence>
<accession>A0AAF0FMZ2</accession>
<dbReference type="InterPro" id="IPR037514">
    <property type="entry name" value="Rib-P_diPkinase_arc"/>
</dbReference>
<dbReference type="InterPro" id="IPR000836">
    <property type="entry name" value="PRTase_dom"/>
</dbReference>
<proteinExistence type="inferred from homology"/>
<feature type="binding site" evidence="10">
    <location>
        <position position="207"/>
    </location>
    <ligand>
        <name>D-ribose 5-phosphate</name>
        <dbReference type="ChEBI" id="CHEBI:78346"/>
    </ligand>
</feature>
<dbReference type="GO" id="GO:0000287">
    <property type="term" value="F:magnesium ion binding"/>
    <property type="evidence" value="ECO:0007669"/>
    <property type="project" value="UniProtKB-UniRule"/>
</dbReference>
<keyword evidence="14" id="KW-1185">Reference proteome</keyword>
<dbReference type="EC" id="2.7.6.1" evidence="10"/>
<evidence type="ECO:0000256" key="9">
    <source>
        <dbReference type="ARBA" id="ARBA00049535"/>
    </source>
</evidence>
<feature type="binding site" evidence="10">
    <location>
        <position position="183"/>
    </location>
    <ligand>
        <name>D-ribose 5-phosphate</name>
        <dbReference type="ChEBI" id="CHEBI:78346"/>
    </ligand>
</feature>
<comment type="similarity">
    <text evidence="10">Belongs to the ribose-phosphate pyrophosphokinase family. Class III (archaeal) subfamily.</text>
</comment>
<feature type="binding site" evidence="10">
    <location>
        <position position="119"/>
    </location>
    <ligand>
        <name>Mg(2+)</name>
        <dbReference type="ChEBI" id="CHEBI:18420"/>
        <label>1</label>
    </ligand>
</feature>
<dbReference type="KEGG" id="manq:L1994_09880"/>
<evidence type="ECO:0000313" key="13">
    <source>
        <dbReference type="EMBL" id="WFN36442.1"/>
    </source>
</evidence>
<feature type="binding site" evidence="10">
    <location>
        <begin position="86"/>
        <end position="87"/>
    </location>
    <ligand>
        <name>ATP</name>
        <dbReference type="ChEBI" id="CHEBI:30616"/>
    </ligand>
</feature>
<dbReference type="GO" id="GO:0016301">
    <property type="term" value="F:kinase activity"/>
    <property type="evidence" value="ECO:0007669"/>
    <property type="project" value="UniProtKB-KW"/>
</dbReference>
<feature type="domain" description="Phosphoribosyltransferase" evidence="11">
    <location>
        <begin position="142"/>
        <end position="237"/>
    </location>
</feature>
<evidence type="ECO:0000259" key="12">
    <source>
        <dbReference type="Pfam" id="PF13793"/>
    </source>
</evidence>
<name>A0AAF0FMZ2_9EURY</name>
<dbReference type="Pfam" id="PF13793">
    <property type="entry name" value="Pribosyltran_N"/>
    <property type="match status" value="1"/>
</dbReference>
<dbReference type="GeneID" id="79950708"/>
<dbReference type="Gene3D" id="3.40.50.2020">
    <property type="match status" value="2"/>
</dbReference>
<comment type="cofactor">
    <cofactor evidence="10">
        <name>Mg(2+)</name>
        <dbReference type="ChEBI" id="CHEBI:18420"/>
    </cofactor>
    <text evidence="10">Binds 2 Mg(2+) ions per subunit.</text>
</comment>
<organism evidence="13 14">
    <name type="scientific">Methanomicrobium antiquum</name>
    <dbReference type="NCBI Taxonomy" id="487686"/>
    <lineage>
        <taxon>Archaea</taxon>
        <taxon>Methanobacteriati</taxon>
        <taxon>Methanobacteriota</taxon>
        <taxon>Stenosarchaea group</taxon>
        <taxon>Methanomicrobia</taxon>
        <taxon>Methanomicrobiales</taxon>
        <taxon>Methanomicrobiaceae</taxon>
        <taxon>Methanomicrobium</taxon>
    </lineage>
</organism>
<keyword evidence="5 10" id="KW-0547">Nucleotide-binding</keyword>
<dbReference type="InterPro" id="IPR029057">
    <property type="entry name" value="PRTase-like"/>
</dbReference>
<feature type="binding site" evidence="10">
    <location>
        <begin position="211"/>
        <end position="215"/>
    </location>
    <ligand>
        <name>D-ribose 5-phosphate</name>
        <dbReference type="ChEBI" id="CHEBI:78346"/>
    </ligand>
</feature>
<evidence type="ECO:0000256" key="10">
    <source>
        <dbReference type="HAMAP-Rule" id="MF_00583"/>
    </source>
</evidence>
<dbReference type="NCBIfam" id="TIGR01251">
    <property type="entry name" value="ribP_PPkin"/>
    <property type="match status" value="1"/>
</dbReference>
<dbReference type="PANTHER" id="PTHR10210:SF32">
    <property type="entry name" value="RIBOSE-PHOSPHATE PYROPHOSPHOKINASE 2"/>
    <property type="match status" value="1"/>
</dbReference>
<dbReference type="EMBL" id="CP091092">
    <property type="protein sequence ID" value="WFN36442.1"/>
    <property type="molecule type" value="Genomic_DNA"/>
</dbReference>
<gene>
    <name evidence="10" type="primary">prs</name>
    <name evidence="13" type="ORF">L1994_09880</name>
</gene>
<evidence type="ECO:0000256" key="2">
    <source>
        <dbReference type="ARBA" id="ARBA00022679"/>
    </source>
</evidence>
<dbReference type="SUPFAM" id="SSF53271">
    <property type="entry name" value="PRTase-like"/>
    <property type="match status" value="1"/>
</dbReference>
<dbReference type="HAMAP" id="MF_00583_A">
    <property type="entry name" value="RibP_PPkinase_A"/>
    <property type="match status" value="1"/>
</dbReference>
<evidence type="ECO:0000256" key="5">
    <source>
        <dbReference type="ARBA" id="ARBA00022741"/>
    </source>
</evidence>
<keyword evidence="6 10" id="KW-0418">Kinase</keyword>
<sequence length="281" mass="30104">MKIVSNERSQVLAAKTAAICGLDLVPVEFKKFPDGELYLKTGKRDEKTVIIASITDSDSFIQTLLLADACEESEITLVIPYMGYARQDKKFNDGEAVSARAVARALSQNVSKIYTINTHEKENLSFFKVPAEDLTLAPYMCRYIETLNLKEPLIIAPDAGAAAFAKSVAAEMDFDCDHLQKTRLSGTEVTMQPKDLDVNERSVVIVDDIISTGATLANAAAMLKNQGAAEVHTACVHGVFAAGGFAKLFSAGLASLASSDTIESASSKISADECIKKAILG</sequence>
<feature type="binding site" evidence="10">
    <location>
        <begin position="34"/>
        <end position="36"/>
    </location>
    <ligand>
        <name>ATP</name>
        <dbReference type="ChEBI" id="CHEBI:30616"/>
    </ligand>
</feature>
<evidence type="ECO:0000313" key="14">
    <source>
        <dbReference type="Proteomes" id="UP001218895"/>
    </source>
</evidence>
<dbReference type="Proteomes" id="UP001218895">
    <property type="component" value="Chromosome"/>
</dbReference>
<evidence type="ECO:0000256" key="4">
    <source>
        <dbReference type="ARBA" id="ARBA00022727"/>
    </source>
</evidence>